<dbReference type="Pfam" id="PF00107">
    <property type="entry name" value="ADH_zinc_N"/>
    <property type="match status" value="1"/>
</dbReference>
<dbReference type="HOGENOM" id="CLU_026673_11_2_1"/>
<reference evidence="9 10" key="1">
    <citation type="journal article" date="2009" name="Genome Res.">
        <title>Comparative genomics of the fungal pathogens Candida dubliniensis and Candida albicans.</title>
        <authorList>
            <person name="Jackson A.P."/>
            <person name="Gamble J.A."/>
            <person name="Yeomans T."/>
            <person name="Moran G.P."/>
            <person name="Saunders D."/>
            <person name="Harris D."/>
            <person name="Aslett M."/>
            <person name="Barrell J.F."/>
            <person name="Butler G."/>
            <person name="Citiulo F."/>
            <person name="Coleman D.C."/>
            <person name="de Groot P.W.J."/>
            <person name="Goodwin T.J."/>
            <person name="Quail M.A."/>
            <person name="McQuillan J."/>
            <person name="Munro C.A."/>
            <person name="Pain A."/>
            <person name="Poulter R.T."/>
            <person name="Rajandream M.A."/>
            <person name="Renauld H."/>
            <person name="Spiering M.J."/>
            <person name="Tivey A."/>
            <person name="Gow N.A.R."/>
            <person name="Barrell B."/>
            <person name="Sullivan D.J."/>
            <person name="Berriman M."/>
        </authorList>
    </citation>
    <scope>NUCLEOTIDE SEQUENCE [LARGE SCALE GENOMIC DNA]</scope>
    <source>
        <strain evidence="10">CD36 / ATCC MYA-646 / CBS 7987 / NCPF 3949 / NRRL Y-17841</strain>
    </source>
</reference>
<dbReference type="PROSITE" id="PS00059">
    <property type="entry name" value="ADH_ZINC"/>
    <property type="match status" value="1"/>
</dbReference>
<dbReference type="InterPro" id="IPR013154">
    <property type="entry name" value="ADH-like_N"/>
</dbReference>
<dbReference type="KEGG" id="cdu:CD36_27000"/>
<accession>B9WL21</accession>
<dbReference type="SUPFAM" id="SSF50129">
    <property type="entry name" value="GroES-like"/>
    <property type="match status" value="1"/>
</dbReference>
<proteinExistence type="inferred from homology"/>
<comment type="cofactor">
    <cofactor evidence="1 6">
        <name>Zn(2+)</name>
        <dbReference type="ChEBI" id="CHEBI:29105"/>
    </cofactor>
</comment>
<comment type="similarity">
    <text evidence="2 6">Belongs to the zinc-containing alcohol dehydrogenase family.</text>
</comment>
<protein>
    <submittedName>
        <fullName evidence="9">NADP-dependent alcohol dehydrogenase, putative</fullName>
        <ecNumber evidence="9">1.1.1.2</ecNumber>
    </submittedName>
</protein>
<dbReference type="PANTHER" id="PTHR42940">
    <property type="entry name" value="ALCOHOL DEHYDROGENASE 1-RELATED"/>
    <property type="match status" value="1"/>
</dbReference>
<dbReference type="GO" id="GO:0004022">
    <property type="term" value="F:alcohol dehydrogenase (NAD+) activity"/>
    <property type="evidence" value="ECO:0007669"/>
    <property type="project" value="TreeGrafter"/>
</dbReference>
<dbReference type="Gene3D" id="3.90.180.10">
    <property type="entry name" value="Medium-chain alcohol dehydrogenases, catalytic domain"/>
    <property type="match status" value="1"/>
</dbReference>
<dbReference type="SMART" id="SM00829">
    <property type="entry name" value="PKS_ER"/>
    <property type="match status" value="1"/>
</dbReference>
<evidence type="ECO:0000259" key="7">
    <source>
        <dbReference type="SMART" id="SM00829"/>
    </source>
</evidence>
<dbReference type="VEuPathDB" id="FungiDB:CD36_27000"/>
<dbReference type="EC" id="1.1.1.2" evidence="9"/>
<evidence type="ECO:0000256" key="4">
    <source>
        <dbReference type="ARBA" id="ARBA00022833"/>
    </source>
</evidence>
<evidence type="ECO:0000313" key="8">
    <source>
        <dbReference type="CGD" id="CAL0000168653"/>
    </source>
</evidence>
<dbReference type="InterPro" id="IPR020843">
    <property type="entry name" value="ER"/>
</dbReference>
<keyword evidence="10" id="KW-1185">Reference proteome</keyword>
<dbReference type="AlphaFoldDB" id="B9WL21"/>
<dbReference type="EMBL" id="FM992695">
    <property type="protein sequence ID" value="CAX39724.1"/>
    <property type="molecule type" value="Genomic_DNA"/>
</dbReference>
<dbReference type="SUPFAM" id="SSF51735">
    <property type="entry name" value="NAD(P)-binding Rossmann-fold domains"/>
    <property type="match status" value="1"/>
</dbReference>
<name>B9WL21_CANDC</name>
<evidence type="ECO:0000313" key="10">
    <source>
        <dbReference type="Proteomes" id="UP000002605"/>
    </source>
</evidence>
<keyword evidence="3 6" id="KW-0479">Metal-binding</keyword>
<dbReference type="GO" id="GO:0005737">
    <property type="term" value="C:cytoplasm"/>
    <property type="evidence" value="ECO:0007669"/>
    <property type="project" value="TreeGrafter"/>
</dbReference>
<keyword evidence="5 9" id="KW-0560">Oxidoreductase</keyword>
<dbReference type="eggNOG" id="KOG0023">
    <property type="taxonomic scope" value="Eukaryota"/>
</dbReference>
<organism evidence="9 10">
    <name type="scientific">Candida dubliniensis (strain CD36 / ATCC MYA-646 / CBS 7987 / NCPF 3949 / NRRL Y-17841)</name>
    <name type="common">Yeast</name>
    <dbReference type="NCBI Taxonomy" id="573826"/>
    <lineage>
        <taxon>Eukaryota</taxon>
        <taxon>Fungi</taxon>
        <taxon>Dikarya</taxon>
        <taxon>Ascomycota</taxon>
        <taxon>Saccharomycotina</taxon>
        <taxon>Pichiomycetes</taxon>
        <taxon>Debaryomycetaceae</taxon>
        <taxon>Candida/Lodderomyces clade</taxon>
        <taxon>Candida</taxon>
    </lineage>
</organism>
<dbReference type="InterPro" id="IPR002328">
    <property type="entry name" value="ADH_Zn_CS"/>
</dbReference>
<dbReference type="GO" id="GO:0008106">
    <property type="term" value="F:alcohol dehydrogenase (NADP+) activity"/>
    <property type="evidence" value="ECO:0007669"/>
    <property type="project" value="UniProtKB-EC"/>
</dbReference>
<dbReference type="InterPro" id="IPR011032">
    <property type="entry name" value="GroES-like_sf"/>
</dbReference>
<sequence>MSLLLKRLSPIKQSYSKALAIRTMSIPSTQYGFFYNKSSGLNLKKDLPVNKPGAGQLLLKVDAVGLCHSDLHVLYEGLDCGDNYVMGHEIAGTVAELGEEVSEFSVGDRVACVGPNGCGLCKHCLTGNDNVCTKSFLDWFGLGYNGGYEQFLLVKRPRNLVKIPDNVTSEEAAAITDAVLTPYHAIKSAGVGPASNILIIGAGGLGGNAIQVAKAFGAKVTVLDKKDKARDEAKAFGADQVYSELPESVLPGSFSACFDFVSVQATYDLCQTYCEPKGTIVPVGLGASSLNINLADLDLREITVKGSFWGTSMDLREAFELAAQGKVKPKVAHAPLTELPKYLEKLRAGGYEGRVVFNP</sequence>
<dbReference type="Gene3D" id="3.40.50.720">
    <property type="entry name" value="NAD(P)-binding Rossmann-like Domain"/>
    <property type="match status" value="1"/>
</dbReference>
<dbReference type="CGD" id="CAL0000168653">
    <property type="gene designation" value="Cd36_27000"/>
</dbReference>
<dbReference type="CDD" id="cd08254">
    <property type="entry name" value="hydroxyacyl_CoA_DH"/>
    <property type="match status" value="1"/>
</dbReference>
<evidence type="ECO:0000256" key="6">
    <source>
        <dbReference type="RuleBase" id="RU361277"/>
    </source>
</evidence>
<dbReference type="Proteomes" id="UP000002605">
    <property type="component" value="Chromosome R"/>
</dbReference>
<evidence type="ECO:0000256" key="1">
    <source>
        <dbReference type="ARBA" id="ARBA00001947"/>
    </source>
</evidence>
<dbReference type="OrthoDB" id="1879366at2759"/>
<gene>
    <name evidence="8" type="ordered locus">Cd36_27000</name>
    <name evidence="9" type="ORF">CD36_27000</name>
</gene>
<dbReference type="GO" id="GO:0008270">
    <property type="term" value="F:zinc ion binding"/>
    <property type="evidence" value="ECO:0007669"/>
    <property type="project" value="InterPro"/>
</dbReference>
<dbReference type="RefSeq" id="XP_002421782.1">
    <property type="nucleotide sequence ID" value="XM_002421737.1"/>
</dbReference>
<evidence type="ECO:0000256" key="5">
    <source>
        <dbReference type="ARBA" id="ARBA00023002"/>
    </source>
</evidence>
<feature type="domain" description="Enoyl reductase (ER)" evidence="7">
    <location>
        <begin position="37"/>
        <end position="357"/>
    </location>
</feature>
<evidence type="ECO:0000313" key="9">
    <source>
        <dbReference type="EMBL" id="CAX39724.1"/>
    </source>
</evidence>
<dbReference type="InterPro" id="IPR036291">
    <property type="entry name" value="NAD(P)-bd_dom_sf"/>
</dbReference>
<dbReference type="InterPro" id="IPR013149">
    <property type="entry name" value="ADH-like_C"/>
</dbReference>
<dbReference type="FunFam" id="3.90.180.10:FF:000047">
    <property type="entry name" value="(R)-specific carbonyl reductase"/>
    <property type="match status" value="1"/>
</dbReference>
<evidence type="ECO:0000256" key="3">
    <source>
        <dbReference type="ARBA" id="ARBA00022723"/>
    </source>
</evidence>
<dbReference type="Pfam" id="PF08240">
    <property type="entry name" value="ADH_N"/>
    <property type="match status" value="1"/>
</dbReference>
<dbReference type="GeneID" id="8049880"/>
<evidence type="ECO:0000256" key="2">
    <source>
        <dbReference type="ARBA" id="ARBA00008072"/>
    </source>
</evidence>
<dbReference type="PANTHER" id="PTHR42940:SF8">
    <property type="entry name" value="VACUOLAR PROTEIN SORTING-ASSOCIATED PROTEIN 11"/>
    <property type="match status" value="1"/>
</dbReference>
<keyword evidence="4 6" id="KW-0862">Zinc</keyword>